<reference evidence="2 3" key="1">
    <citation type="submission" date="2019-07" db="EMBL/GenBank/DDBJ databases">
        <title>WGS assembly of Gossypium tomentosum.</title>
        <authorList>
            <person name="Chen Z.J."/>
            <person name="Sreedasyam A."/>
            <person name="Ando A."/>
            <person name="Song Q."/>
            <person name="De L."/>
            <person name="Hulse-Kemp A."/>
            <person name="Ding M."/>
            <person name="Ye W."/>
            <person name="Kirkbride R."/>
            <person name="Jenkins J."/>
            <person name="Plott C."/>
            <person name="Lovell J."/>
            <person name="Lin Y.-M."/>
            <person name="Vaughn R."/>
            <person name="Liu B."/>
            <person name="Li W."/>
            <person name="Simpson S."/>
            <person name="Scheffler B."/>
            <person name="Saski C."/>
            <person name="Grover C."/>
            <person name="Hu G."/>
            <person name="Conover J."/>
            <person name="Carlson J."/>
            <person name="Shu S."/>
            <person name="Boston L."/>
            <person name="Williams M."/>
            <person name="Peterson D."/>
            <person name="Mcgee K."/>
            <person name="Jones D."/>
            <person name="Wendel J."/>
            <person name="Stelly D."/>
            <person name="Grimwood J."/>
            <person name="Schmutz J."/>
        </authorList>
    </citation>
    <scope>NUCLEOTIDE SEQUENCE [LARGE SCALE GENOMIC DNA]</scope>
    <source>
        <strain evidence="2">7179.01</strain>
    </source>
</reference>
<organism evidence="2 3">
    <name type="scientific">Gossypium tomentosum</name>
    <name type="common">Hawaiian cotton</name>
    <name type="synonym">Gossypium sandvicense</name>
    <dbReference type="NCBI Taxonomy" id="34277"/>
    <lineage>
        <taxon>Eukaryota</taxon>
        <taxon>Viridiplantae</taxon>
        <taxon>Streptophyta</taxon>
        <taxon>Embryophyta</taxon>
        <taxon>Tracheophyta</taxon>
        <taxon>Spermatophyta</taxon>
        <taxon>Magnoliopsida</taxon>
        <taxon>eudicotyledons</taxon>
        <taxon>Gunneridae</taxon>
        <taxon>Pentapetalae</taxon>
        <taxon>rosids</taxon>
        <taxon>malvids</taxon>
        <taxon>Malvales</taxon>
        <taxon>Malvaceae</taxon>
        <taxon>Malvoideae</taxon>
        <taxon>Gossypium</taxon>
    </lineage>
</organism>
<evidence type="ECO:0000313" key="3">
    <source>
        <dbReference type="Proteomes" id="UP000322667"/>
    </source>
</evidence>
<feature type="transmembrane region" description="Helical" evidence="1">
    <location>
        <begin position="26"/>
        <end position="53"/>
    </location>
</feature>
<evidence type="ECO:0000256" key="1">
    <source>
        <dbReference type="SAM" id="Phobius"/>
    </source>
</evidence>
<proteinExistence type="predicted"/>
<name>A0A5D2KXD8_GOSTO</name>
<evidence type="ECO:0000313" key="2">
    <source>
        <dbReference type="EMBL" id="TYH71465.1"/>
    </source>
</evidence>
<dbReference type="AlphaFoldDB" id="A0A5D2KXD8"/>
<dbReference type="Proteomes" id="UP000322667">
    <property type="component" value="Chromosome D05"/>
</dbReference>
<keyword evidence="1" id="KW-0472">Membrane</keyword>
<dbReference type="EMBL" id="CM017627">
    <property type="protein sequence ID" value="TYH71465.1"/>
    <property type="molecule type" value="Genomic_DNA"/>
</dbReference>
<accession>A0A5D2KXD8</accession>
<keyword evidence="1" id="KW-0812">Transmembrane</keyword>
<gene>
    <name evidence="2" type="ORF">ES332_D05G187900v1</name>
</gene>
<keyword evidence="1" id="KW-1133">Transmembrane helix</keyword>
<sequence length="58" mass="7052">MCNFVKRCPGLVGIYDDCEFIREFSFWFWLLFCSIYFTFRRVCVFCICLTCFAPCFPF</sequence>
<protein>
    <submittedName>
        <fullName evidence="2">Uncharacterized protein</fullName>
    </submittedName>
</protein>
<keyword evidence="3" id="KW-1185">Reference proteome</keyword>